<keyword evidence="1" id="KW-0472">Membrane</keyword>
<dbReference type="Pfam" id="PF14045">
    <property type="entry name" value="YIEGIA"/>
    <property type="match status" value="1"/>
</dbReference>
<evidence type="ECO:0000256" key="1">
    <source>
        <dbReference type="SAM" id="Phobius"/>
    </source>
</evidence>
<keyword evidence="1" id="KW-0812">Transmembrane</keyword>
<feature type="transmembrane region" description="Helical" evidence="1">
    <location>
        <begin position="121"/>
        <end position="154"/>
    </location>
</feature>
<keyword evidence="3" id="KW-1185">Reference proteome</keyword>
<dbReference type="AlphaFoldDB" id="A0A3A6PPD6"/>
<feature type="transmembrane region" description="Helical" evidence="1">
    <location>
        <begin position="43"/>
        <end position="65"/>
    </location>
</feature>
<dbReference type="InterPro" id="IPR025918">
    <property type="entry name" value="YIEGIA"/>
</dbReference>
<protein>
    <recommendedName>
        <fullName evidence="4">YIEGIA protein</fullName>
    </recommendedName>
</protein>
<evidence type="ECO:0000313" key="2">
    <source>
        <dbReference type="EMBL" id="RJX38421.1"/>
    </source>
</evidence>
<name>A0A3A6PPD6_9BACL</name>
<proteinExistence type="predicted"/>
<dbReference type="Proteomes" id="UP000267798">
    <property type="component" value="Unassembled WGS sequence"/>
</dbReference>
<comment type="caution">
    <text evidence="2">The sequence shown here is derived from an EMBL/GenBank/DDBJ whole genome shotgun (WGS) entry which is preliminary data.</text>
</comment>
<evidence type="ECO:0008006" key="4">
    <source>
        <dbReference type="Google" id="ProtNLM"/>
    </source>
</evidence>
<organism evidence="2 3">
    <name type="scientific">Paenibacillus pinisoli</name>
    <dbReference type="NCBI Taxonomy" id="1276110"/>
    <lineage>
        <taxon>Bacteria</taxon>
        <taxon>Bacillati</taxon>
        <taxon>Bacillota</taxon>
        <taxon>Bacilli</taxon>
        <taxon>Bacillales</taxon>
        <taxon>Paenibacillaceae</taxon>
        <taxon>Paenibacillus</taxon>
    </lineage>
</organism>
<dbReference type="OrthoDB" id="1846546at2"/>
<keyword evidence="1" id="KW-1133">Transmembrane helix</keyword>
<accession>A0A3A6PPD6</accession>
<dbReference type="EMBL" id="QXQB01000004">
    <property type="protein sequence ID" value="RJX38421.1"/>
    <property type="molecule type" value="Genomic_DNA"/>
</dbReference>
<reference evidence="2 3" key="1">
    <citation type="submission" date="2018-09" db="EMBL/GenBank/DDBJ databases">
        <title>Paenibacillus aracenensis nov. sp. isolated from a cave in southern Spain.</title>
        <authorList>
            <person name="Jurado V."/>
            <person name="Gutierrez-Patricio S."/>
            <person name="Gonzalez-Pimentel J.L."/>
            <person name="Miller A.Z."/>
            <person name="Laiz L."/>
            <person name="Saiz-Jimenez C."/>
        </authorList>
    </citation>
    <scope>NUCLEOTIDE SEQUENCE [LARGE SCALE GENOMIC DNA]</scope>
    <source>
        <strain evidence="2 3">JCM 19203</strain>
    </source>
</reference>
<sequence length="305" mass="33253">MLALLKDNHHLVGVMLGIVFGVIARLLMLKTDYRQYPTSPHGQIIHISLGVIAAALGAVAVPALMGKDYTAITFLTLAAQQFRDVRKMERETLTKIDSLELVSRGATYIEGIAMVFEGRNYLVIMSALITSLFAILINGWVGIAAGLLSLLIVFKLKSGHQISHIATVEIADVIVDGPDLFVSDIYIMNVGLKANQDIIARRGIGYILTPTNPNSKVTLGNMGQRQAILYDLATILGVYRDDGEPALVPMAKLDMEDGRLAIFMLPQERDVEKGREIIGMVQILESAVRMPTEAKVNEKEAGKVG</sequence>
<feature type="transmembrane region" description="Helical" evidence="1">
    <location>
        <begin position="12"/>
        <end position="31"/>
    </location>
</feature>
<evidence type="ECO:0000313" key="3">
    <source>
        <dbReference type="Proteomes" id="UP000267798"/>
    </source>
</evidence>
<gene>
    <name evidence="2" type="ORF">D3P09_20450</name>
</gene>
<dbReference type="RefSeq" id="WP_120113230.1">
    <property type="nucleotide sequence ID" value="NZ_QXQB01000004.1"/>
</dbReference>